<evidence type="ECO:0000313" key="5">
    <source>
        <dbReference type="EMBL" id="KAL3320671.1"/>
    </source>
</evidence>
<keyword evidence="1" id="KW-1015">Disulfide bond</keyword>
<feature type="domain" description="BPTI/Kunitz inhibitor" evidence="4">
    <location>
        <begin position="144"/>
        <end position="194"/>
    </location>
</feature>
<dbReference type="InterPro" id="IPR036880">
    <property type="entry name" value="Kunitz_BPTI_sf"/>
</dbReference>
<keyword evidence="3" id="KW-1133">Transmembrane helix</keyword>
<dbReference type="InterPro" id="IPR020901">
    <property type="entry name" value="Prtase_inh_Kunz-CS"/>
</dbReference>
<protein>
    <submittedName>
        <fullName evidence="5">Tissue factor pathway inhibitor 2</fullName>
    </submittedName>
</protein>
<evidence type="ECO:0000256" key="3">
    <source>
        <dbReference type="SAM" id="Phobius"/>
    </source>
</evidence>
<dbReference type="InterPro" id="IPR002223">
    <property type="entry name" value="Kunitz_BPTI"/>
</dbReference>
<dbReference type="SUPFAM" id="SSF57362">
    <property type="entry name" value="BPTI-like"/>
    <property type="match status" value="1"/>
</dbReference>
<feature type="compositionally biased region" description="Basic and acidic residues" evidence="2">
    <location>
        <begin position="18"/>
        <end position="32"/>
    </location>
</feature>
<dbReference type="PRINTS" id="PR00759">
    <property type="entry name" value="BASICPTASE"/>
</dbReference>
<accession>A0ABD2QMA4</accession>
<dbReference type="InterPro" id="IPR050098">
    <property type="entry name" value="TFPI/VKTCI-like"/>
</dbReference>
<evidence type="ECO:0000313" key="6">
    <source>
        <dbReference type="Proteomes" id="UP001626550"/>
    </source>
</evidence>
<dbReference type="Pfam" id="PF00014">
    <property type="entry name" value="Kunitz_BPTI"/>
    <property type="match status" value="1"/>
</dbReference>
<dbReference type="SMART" id="SM00131">
    <property type="entry name" value="KU"/>
    <property type="match status" value="1"/>
</dbReference>
<gene>
    <name evidence="5" type="primary">TFPI2</name>
    <name evidence="5" type="ORF">Ciccas_000643</name>
</gene>
<dbReference type="Proteomes" id="UP001626550">
    <property type="component" value="Unassembled WGS sequence"/>
</dbReference>
<evidence type="ECO:0000256" key="2">
    <source>
        <dbReference type="SAM" id="MobiDB-lite"/>
    </source>
</evidence>
<dbReference type="AlphaFoldDB" id="A0ABD2QMA4"/>
<dbReference type="PROSITE" id="PS00280">
    <property type="entry name" value="BPTI_KUNITZ_1"/>
    <property type="match status" value="1"/>
</dbReference>
<dbReference type="CDD" id="cd00109">
    <property type="entry name" value="Kunitz-type"/>
    <property type="match status" value="1"/>
</dbReference>
<dbReference type="PANTHER" id="PTHR10083:SF374">
    <property type="entry name" value="BPTI_KUNITZ INHIBITOR DOMAIN-CONTAINING PROTEIN"/>
    <property type="match status" value="1"/>
</dbReference>
<keyword evidence="6" id="KW-1185">Reference proteome</keyword>
<evidence type="ECO:0000256" key="1">
    <source>
        <dbReference type="ARBA" id="ARBA00023157"/>
    </source>
</evidence>
<dbReference type="EMBL" id="JBJKFK010000037">
    <property type="protein sequence ID" value="KAL3320671.1"/>
    <property type="molecule type" value="Genomic_DNA"/>
</dbReference>
<dbReference type="PROSITE" id="PS50279">
    <property type="entry name" value="BPTI_KUNITZ_2"/>
    <property type="match status" value="1"/>
</dbReference>
<feature type="compositionally biased region" description="Low complexity" evidence="2">
    <location>
        <begin position="34"/>
        <end position="45"/>
    </location>
</feature>
<keyword evidence="3" id="KW-0472">Membrane</keyword>
<organism evidence="5 6">
    <name type="scientific">Cichlidogyrus casuarinus</name>
    <dbReference type="NCBI Taxonomy" id="1844966"/>
    <lineage>
        <taxon>Eukaryota</taxon>
        <taxon>Metazoa</taxon>
        <taxon>Spiralia</taxon>
        <taxon>Lophotrochozoa</taxon>
        <taxon>Platyhelminthes</taxon>
        <taxon>Monogenea</taxon>
        <taxon>Monopisthocotylea</taxon>
        <taxon>Dactylogyridea</taxon>
        <taxon>Ancyrocephalidae</taxon>
        <taxon>Cichlidogyrus</taxon>
    </lineage>
</organism>
<comment type="caution">
    <text evidence="5">The sequence shown here is derived from an EMBL/GenBank/DDBJ whole genome shotgun (WGS) entry which is preliminary data.</text>
</comment>
<dbReference type="PANTHER" id="PTHR10083">
    <property type="entry name" value="KUNITZ-TYPE PROTEASE INHIBITOR-RELATED"/>
    <property type="match status" value="1"/>
</dbReference>
<evidence type="ECO:0000259" key="4">
    <source>
        <dbReference type="PROSITE" id="PS50279"/>
    </source>
</evidence>
<dbReference type="Gene3D" id="4.10.410.10">
    <property type="entry name" value="Pancreatic trypsin inhibitor Kunitz domain"/>
    <property type="match status" value="1"/>
</dbReference>
<keyword evidence="3" id="KW-0812">Transmembrane</keyword>
<sequence>MSVAFNINTPYLSIATEPTDKREQEEQTKEMPESSSSYNTSGSQSAAEKGLRRHGLLSEHHSRWCQHCPNLGTIFIPIVVVVLILIVVGVYFYIYSTKTVPVHHGENVNPFVEEQSQAGSSPVTEFEASKHPSSLSLANIDPVCLLPVAQGYCRGRFRAFAFDKELWTCVPFFYTGCQGNDNRYDSLQSCEQKCY</sequence>
<feature type="transmembrane region" description="Helical" evidence="3">
    <location>
        <begin position="74"/>
        <end position="94"/>
    </location>
</feature>
<feature type="region of interest" description="Disordered" evidence="2">
    <location>
        <begin position="15"/>
        <end position="52"/>
    </location>
</feature>
<proteinExistence type="predicted"/>
<name>A0ABD2QMA4_9PLAT</name>
<reference evidence="5 6" key="1">
    <citation type="submission" date="2024-11" db="EMBL/GenBank/DDBJ databases">
        <title>Adaptive evolution of stress response genes in parasites aligns with host niche diversity.</title>
        <authorList>
            <person name="Hahn C."/>
            <person name="Resl P."/>
        </authorList>
    </citation>
    <scope>NUCLEOTIDE SEQUENCE [LARGE SCALE GENOMIC DNA]</scope>
    <source>
        <strain evidence="5">EGGRZ-B1_66</strain>
        <tissue evidence="5">Body</tissue>
    </source>
</reference>